<reference evidence="3" key="1">
    <citation type="journal article" date="2020" name="Nature">
        <title>Giant virus diversity and host interactions through global metagenomics.</title>
        <authorList>
            <person name="Schulz F."/>
            <person name="Roux S."/>
            <person name="Paez-Espino D."/>
            <person name="Jungbluth S."/>
            <person name="Walsh D.A."/>
            <person name="Denef V.J."/>
            <person name="McMahon K.D."/>
            <person name="Konstantinidis K.T."/>
            <person name="Eloe-Fadrosh E.A."/>
            <person name="Kyrpides N.C."/>
            <person name="Woyke T."/>
        </authorList>
    </citation>
    <scope>NUCLEOTIDE SEQUENCE</scope>
    <source>
        <strain evidence="3">GVMAG-S-ERX555943-30</strain>
    </source>
</reference>
<accession>A0A6C0AUH1</accession>
<dbReference type="Pfam" id="PF00112">
    <property type="entry name" value="Peptidase_C1"/>
    <property type="match status" value="1"/>
</dbReference>
<protein>
    <recommendedName>
        <fullName evidence="2">Peptidase C1A papain C-terminal domain-containing protein</fullName>
    </recommendedName>
</protein>
<dbReference type="InterPro" id="IPR013128">
    <property type="entry name" value="Peptidase_C1A"/>
</dbReference>
<dbReference type="InterPro" id="IPR039417">
    <property type="entry name" value="Peptidase_C1A_papain-like"/>
</dbReference>
<dbReference type="Gene3D" id="3.90.70.10">
    <property type="entry name" value="Cysteine proteinases"/>
    <property type="match status" value="1"/>
</dbReference>
<dbReference type="SUPFAM" id="SSF54001">
    <property type="entry name" value="Cysteine proteinases"/>
    <property type="match status" value="1"/>
</dbReference>
<dbReference type="AlphaFoldDB" id="A0A6C0AUH1"/>
<evidence type="ECO:0000259" key="2">
    <source>
        <dbReference type="SMART" id="SM00645"/>
    </source>
</evidence>
<organism evidence="3">
    <name type="scientific">viral metagenome</name>
    <dbReference type="NCBI Taxonomy" id="1070528"/>
    <lineage>
        <taxon>unclassified sequences</taxon>
        <taxon>metagenomes</taxon>
        <taxon>organismal metagenomes</taxon>
    </lineage>
</organism>
<dbReference type="PANTHER" id="PTHR12411">
    <property type="entry name" value="CYSTEINE PROTEASE FAMILY C1-RELATED"/>
    <property type="match status" value="1"/>
</dbReference>
<feature type="domain" description="Peptidase C1A papain C-terminal" evidence="2">
    <location>
        <begin position="168"/>
        <end position="388"/>
    </location>
</feature>
<dbReference type="GO" id="GO:0008234">
    <property type="term" value="F:cysteine-type peptidase activity"/>
    <property type="evidence" value="ECO:0007669"/>
    <property type="project" value="InterPro"/>
</dbReference>
<dbReference type="PRINTS" id="PR00705">
    <property type="entry name" value="PAPAIN"/>
</dbReference>
<dbReference type="GO" id="GO:0006508">
    <property type="term" value="P:proteolysis"/>
    <property type="evidence" value="ECO:0007669"/>
    <property type="project" value="InterPro"/>
</dbReference>
<dbReference type="InterPro" id="IPR038765">
    <property type="entry name" value="Papain-like_cys_pep_sf"/>
</dbReference>
<comment type="similarity">
    <text evidence="1">Belongs to the peptidase C1 family.</text>
</comment>
<dbReference type="InterPro" id="IPR000668">
    <property type="entry name" value="Peptidase_C1A_C"/>
</dbReference>
<dbReference type="InterPro" id="IPR025661">
    <property type="entry name" value="Pept_asp_AS"/>
</dbReference>
<evidence type="ECO:0000256" key="1">
    <source>
        <dbReference type="ARBA" id="ARBA00008455"/>
    </source>
</evidence>
<dbReference type="SMART" id="SM00645">
    <property type="entry name" value="Pept_C1"/>
    <property type="match status" value="1"/>
</dbReference>
<dbReference type="InterPro" id="IPR000169">
    <property type="entry name" value="Pept_cys_AS"/>
</dbReference>
<dbReference type="CDD" id="cd02248">
    <property type="entry name" value="Peptidase_C1A"/>
    <property type="match status" value="1"/>
</dbReference>
<name>A0A6C0AUH1_9ZZZZ</name>
<sequence>MIVSQIFFFFLLELFFSNNFLIKKNFFRKTNIFQSIDINEDEELYKKMYYNYLLEYELLPSEGDLKGSSVEIDDIFVERRENFELFRYNLDKIVDFNKQNHSFKLGYNQFMDSYNDTSNSFLENTDCNSGKDLMDKKITLYDVIKNDFISVKQLLENPLYYLEKYRNISDNLVWNSTIITSVKNQKRCGSCWAFSSTSAIEANMRINNYNVTRLSEQQLVDCSIENNGCRGGLMHLAFDYVIANNGLTSNENYPYNATDGICKSEQNDSCKSYKNIPGSNIGKYNFIVPRSVVDIMASLKKGPISIAIDASPFEFRFYKEGVIDVNPRNNSKLNHAVLLTGYEKYENGSYWIIQNSWGEKWGDNGFVKVKIENGNGILLSQLYGVYPFN</sequence>
<evidence type="ECO:0000313" key="3">
    <source>
        <dbReference type="EMBL" id="QHS83206.1"/>
    </source>
</evidence>
<dbReference type="EMBL" id="MN738750">
    <property type="protein sequence ID" value="QHS83206.1"/>
    <property type="molecule type" value="Genomic_DNA"/>
</dbReference>
<dbReference type="PROSITE" id="PS00139">
    <property type="entry name" value="THIOL_PROTEASE_CYS"/>
    <property type="match status" value="1"/>
</dbReference>
<dbReference type="PROSITE" id="PS00640">
    <property type="entry name" value="THIOL_PROTEASE_ASN"/>
    <property type="match status" value="1"/>
</dbReference>
<proteinExistence type="inferred from homology"/>